<dbReference type="KEGG" id="mbrn:90968297"/>
<accession>A0A7D5ZCF3</accession>
<gene>
    <name evidence="2" type="ORF">G6M90_00g113880</name>
</gene>
<dbReference type="Proteomes" id="UP000510686">
    <property type="component" value="Chromosome 7"/>
</dbReference>
<protein>
    <submittedName>
        <fullName evidence="2">Uncharacterized protein</fullName>
    </submittedName>
</protein>
<proteinExistence type="predicted"/>
<name>A0A7D5ZCF3_9HYPO</name>
<keyword evidence="3" id="KW-1185">Reference proteome</keyword>
<dbReference type="RefSeq" id="XP_065987978.1">
    <property type="nucleotide sequence ID" value="XM_066131902.1"/>
</dbReference>
<dbReference type="GeneID" id="90968297"/>
<sequence length="119" mass="12246">MVGLNNIARDSPPQKLRCSRSVPSDGSAAATDCIRRVKAGSLSIHSPQARLALLLGALGVSRTIHATAVNTRNSSTGRNNETGNTTIGSCSTTESTLHQPGILLALGRVLLLSQLSTGG</sequence>
<reference evidence="2 3" key="1">
    <citation type="submission" date="2020-07" db="EMBL/GenBank/DDBJ databases">
        <title>Telomere length de novo assembly of all 7 chromosomes of the fungus, Metarhizium brunneum, using a novel assembly pipeline.</title>
        <authorList>
            <person name="Saud z."/>
            <person name="Kortsinoglou A."/>
            <person name="Kouvelis V.N."/>
            <person name="Butt T.M."/>
        </authorList>
    </citation>
    <scope>NUCLEOTIDE SEQUENCE [LARGE SCALE GENOMIC DNA]</scope>
    <source>
        <strain evidence="2 3">4556</strain>
    </source>
</reference>
<evidence type="ECO:0000313" key="3">
    <source>
        <dbReference type="Proteomes" id="UP000510686"/>
    </source>
</evidence>
<dbReference type="EMBL" id="CP058938">
    <property type="protein sequence ID" value="QLI74688.1"/>
    <property type="molecule type" value="Genomic_DNA"/>
</dbReference>
<evidence type="ECO:0000313" key="2">
    <source>
        <dbReference type="EMBL" id="QLI74688.1"/>
    </source>
</evidence>
<organism evidence="2 3">
    <name type="scientific">Metarhizium brunneum</name>
    <dbReference type="NCBI Taxonomy" id="500148"/>
    <lineage>
        <taxon>Eukaryota</taxon>
        <taxon>Fungi</taxon>
        <taxon>Dikarya</taxon>
        <taxon>Ascomycota</taxon>
        <taxon>Pezizomycotina</taxon>
        <taxon>Sordariomycetes</taxon>
        <taxon>Hypocreomycetidae</taxon>
        <taxon>Hypocreales</taxon>
        <taxon>Clavicipitaceae</taxon>
        <taxon>Metarhizium</taxon>
    </lineage>
</organism>
<evidence type="ECO:0000256" key="1">
    <source>
        <dbReference type="SAM" id="MobiDB-lite"/>
    </source>
</evidence>
<feature type="region of interest" description="Disordered" evidence="1">
    <location>
        <begin position="1"/>
        <end position="27"/>
    </location>
</feature>
<feature type="region of interest" description="Disordered" evidence="1">
    <location>
        <begin position="72"/>
        <end position="92"/>
    </location>
</feature>
<dbReference type="AlphaFoldDB" id="A0A7D5ZCF3"/>